<dbReference type="InterPro" id="IPR041490">
    <property type="entry name" value="KstR2_TetR_C"/>
</dbReference>
<evidence type="ECO:0000256" key="2">
    <source>
        <dbReference type="PROSITE-ProRule" id="PRU00335"/>
    </source>
</evidence>
<dbReference type="Gene3D" id="1.10.357.10">
    <property type="entry name" value="Tetracycline Repressor, domain 2"/>
    <property type="match status" value="1"/>
</dbReference>
<organism evidence="4 5">
    <name type="scientific">Ureibacillus massiliensis 4400831 = CIP 108448 = CCUG 49529</name>
    <dbReference type="NCBI Taxonomy" id="1211035"/>
    <lineage>
        <taxon>Bacteria</taxon>
        <taxon>Bacillati</taxon>
        <taxon>Bacillota</taxon>
        <taxon>Bacilli</taxon>
        <taxon>Bacillales</taxon>
        <taxon>Caryophanaceae</taxon>
        <taxon>Ureibacillus</taxon>
    </lineage>
</organism>
<evidence type="ECO:0000256" key="1">
    <source>
        <dbReference type="ARBA" id="ARBA00023125"/>
    </source>
</evidence>
<dbReference type="PROSITE" id="PS01081">
    <property type="entry name" value="HTH_TETR_1"/>
    <property type="match status" value="1"/>
</dbReference>
<keyword evidence="5" id="KW-1185">Reference proteome</keyword>
<dbReference type="eggNOG" id="COG1309">
    <property type="taxonomic scope" value="Bacteria"/>
</dbReference>
<keyword evidence="1 2" id="KW-0238">DNA-binding</keyword>
<dbReference type="Pfam" id="PF17932">
    <property type="entry name" value="TetR_C_24"/>
    <property type="match status" value="1"/>
</dbReference>
<feature type="DNA-binding region" description="H-T-H motif" evidence="2">
    <location>
        <begin position="26"/>
        <end position="45"/>
    </location>
</feature>
<dbReference type="Gene3D" id="1.10.10.60">
    <property type="entry name" value="Homeodomain-like"/>
    <property type="match status" value="1"/>
</dbReference>
<feature type="domain" description="HTH tetR-type" evidence="3">
    <location>
        <begin position="3"/>
        <end position="63"/>
    </location>
</feature>
<dbReference type="RefSeq" id="WP_036175482.1">
    <property type="nucleotide sequence ID" value="NZ_AVCZ01000013.1"/>
</dbReference>
<dbReference type="AlphaFoldDB" id="A0A0A3JV45"/>
<dbReference type="PROSITE" id="PS50977">
    <property type="entry name" value="HTH_TETR_2"/>
    <property type="match status" value="1"/>
</dbReference>
<proteinExistence type="predicted"/>
<dbReference type="PANTHER" id="PTHR43479">
    <property type="entry name" value="ACREF/ENVCD OPERON REPRESSOR-RELATED"/>
    <property type="match status" value="1"/>
</dbReference>
<evidence type="ECO:0000313" key="4">
    <source>
        <dbReference type="EMBL" id="KGR90867.1"/>
    </source>
</evidence>
<dbReference type="PANTHER" id="PTHR43479:SF11">
    <property type="entry name" value="ACREF_ENVCD OPERON REPRESSOR-RELATED"/>
    <property type="match status" value="1"/>
</dbReference>
<evidence type="ECO:0000259" key="3">
    <source>
        <dbReference type="PROSITE" id="PS50977"/>
    </source>
</evidence>
<dbReference type="SUPFAM" id="SSF48498">
    <property type="entry name" value="Tetracyclin repressor-like, C-terminal domain"/>
    <property type="match status" value="1"/>
</dbReference>
<gene>
    <name evidence="4" type="ORF">CD30_09165</name>
</gene>
<dbReference type="EMBL" id="JPVQ01000013">
    <property type="protein sequence ID" value="KGR90867.1"/>
    <property type="molecule type" value="Genomic_DNA"/>
</dbReference>
<dbReference type="Proteomes" id="UP000030595">
    <property type="component" value="Unassembled WGS sequence"/>
</dbReference>
<accession>A0A0A3JV45</accession>
<dbReference type="SUPFAM" id="SSF46689">
    <property type="entry name" value="Homeodomain-like"/>
    <property type="match status" value="1"/>
</dbReference>
<dbReference type="OrthoDB" id="9812484at2"/>
<dbReference type="InterPro" id="IPR050624">
    <property type="entry name" value="HTH-type_Tx_Regulator"/>
</dbReference>
<dbReference type="InterPro" id="IPR036271">
    <property type="entry name" value="Tet_transcr_reg_TetR-rel_C_sf"/>
</dbReference>
<name>A0A0A3JV45_9BACL</name>
<evidence type="ECO:0000313" key="5">
    <source>
        <dbReference type="Proteomes" id="UP000030595"/>
    </source>
</evidence>
<dbReference type="InterPro" id="IPR009057">
    <property type="entry name" value="Homeodomain-like_sf"/>
</dbReference>
<dbReference type="PRINTS" id="PR00455">
    <property type="entry name" value="HTHTETR"/>
</dbReference>
<dbReference type="InterPro" id="IPR001647">
    <property type="entry name" value="HTH_TetR"/>
</dbReference>
<comment type="caution">
    <text evidence="4">The sequence shown here is derived from an EMBL/GenBank/DDBJ whole genome shotgun (WGS) entry which is preliminary data.</text>
</comment>
<dbReference type="InterPro" id="IPR023772">
    <property type="entry name" value="DNA-bd_HTH_TetR-type_CS"/>
</dbReference>
<reference evidence="4 5" key="1">
    <citation type="submission" date="2014-02" db="EMBL/GenBank/DDBJ databases">
        <title>Draft genome sequence of Lysinibacillus massiliensis CCUG 49529.</title>
        <authorList>
            <person name="Zhang F."/>
            <person name="Wang G."/>
            <person name="Zhang L."/>
        </authorList>
    </citation>
    <scope>NUCLEOTIDE SEQUENCE [LARGE SCALE GENOMIC DNA]</scope>
    <source>
        <strain evidence="4 5">CCUG 49529</strain>
    </source>
</reference>
<dbReference type="GO" id="GO:0003677">
    <property type="term" value="F:DNA binding"/>
    <property type="evidence" value="ECO:0007669"/>
    <property type="project" value="UniProtKB-UniRule"/>
</dbReference>
<sequence>MAIDRRQLILEAATKSFSLFGYKATTMDQVSKLANVGKGTIYTFFKNKEELFDEIISSLIKDMKAVAEQEIKHDSTIDENVNRVLFRLLEFRKSHQLTIKLFQEEREIGTQAVVDVVNRVEQAIINYMKGIIQEAIDRGEIKPCNPEITAFVMLKMYVSLIFDWEQQHTPLDKEEISKLFRLYFFDGLSNKPLHP</sequence>
<protein>
    <submittedName>
        <fullName evidence="4">TetR family transcriptional regulator</fullName>
    </submittedName>
</protein>
<dbReference type="Pfam" id="PF00440">
    <property type="entry name" value="TetR_N"/>
    <property type="match status" value="1"/>
</dbReference>